<keyword evidence="1" id="KW-0560">Oxidoreductase</keyword>
<dbReference type="AlphaFoldDB" id="A0AAU0MJB7"/>
<dbReference type="PRINTS" id="PR00411">
    <property type="entry name" value="PNDRDTASEI"/>
</dbReference>
<sequence length="419" mass="46419">MIPVDLSDGDHFDAVIVGGGQAGLALSWHLVQRGIRHVVIERDTVVHEWRDGRWDNFTLVTPNWHCALPGYAYDGPEPDGFMTRDEVYAWARRYADTFPAPVAEHTSVSLVERRPGGGFLVHTSAGMITAETVTSATGGYHLPVTPAWSDDIPEHVFQLHSHEYRNASQLPDGPVLVVGSGQSGTQIAEDLLLEGRDVHLALGRAPRVARFYRGRDCMTWLADMGVYDVPVSTRGLAKRESTNHYVTGRDGGRDIDLREFALRGMALYGRAIGMSGGDFLFDDTLADNLDYADSVAESIKNDIDRYIERERIDAPHEDRYEAVWRPEDVPARLPARDVSSVVWSIGFRADWSWLGSLDVLDHEGHPAHSRGATNVPGFQFIGLPWMHTWGSGRFHAIARDAEHVAGLVAEGAERRIPVA</sequence>
<dbReference type="Pfam" id="PF13738">
    <property type="entry name" value="Pyr_redox_3"/>
    <property type="match status" value="1"/>
</dbReference>
<dbReference type="EMBL" id="CP137080">
    <property type="protein sequence ID" value="WOQ70260.1"/>
    <property type="molecule type" value="Genomic_DNA"/>
</dbReference>
<dbReference type="PANTHER" id="PTHR43539:SF78">
    <property type="entry name" value="FLAVIN-CONTAINING MONOOXYGENASE"/>
    <property type="match status" value="1"/>
</dbReference>
<dbReference type="GO" id="GO:0004497">
    <property type="term" value="F:monooxygenase activity"/>
    <property type="evidence" value="ECO:0007669"/>
    <property type="project" value="TreeGrafter"/>
</dbReference>
<evidence type="ECO:0000256" key="1">
    <source>
        <dbReference type="ARBA" id="ARBA00023002"/>
    </source>
</evidence>
<dbReference type="SUPFAM" id="SSF51905">
    <property type="entry name" value="FAD/NAD(P)-binding domain"/>
    <property type="match status" value="1"/>
</dbReference>
<dbReference type="RefSeq" id="WP_330171341.1">
    <property type="nucleotide sequence ID" value="NZ_CP137080.1"/>
</dbReference>
<protein>
    <submittedName>
        <fullName evidence="2">MSMEG_0569 family flavin-dependent oxidoreductase</fullName>
    </submittedName>
</protein>
<evidence type="ECO:0000313" key="3">
    <source>
        <dbReference type="Proteomes" id="UP001329313"/>
    </source>
</evidence>
<dbReference type="InterPro" id="IPR036188">
    <property type="entry name" value="FAD/NAD-bd_sf"/>
</dbReference>
<organism evidence="2 3">
    <name type="scientific">Microbacterium limosum</name>
    <dbReference type="NCBI Taxonomy" id="3079935"/>
    <lineage>
        <taxon>Bacteria</taxon>
        <taxon>Bacillati</taxon>
        <taxon>Actinomycetota</taxon>
        <taxon>Actinomycetes</taxon>
        <taxon>Micrococcales</taxon>
        <taxon>Microbacteriaceae</taxon>
        <taxon>Microbacterium</taxon>
    </lineage>
</organism>
<dbReference type="PANTHER" id="PTHR43539">
    <property type="entry name" value="FLAVIN-BINDING MONOOXYGENASE-LIKE PROTEIN (AFU_ORTHOLOGUE AFUA_4G09220)"/>
    <property type="match status" value="1"/>
</dbReference>
<dbReference type="Proteomes" id="UP001329313">
    <property type="component" value="Chromosome"/>
</dbReference>
<keyword evidence="3" id="KW-1185">Reference proteome</keyword>
<dbReference type="InterPro" id="IPR050982">
    <property type="entry name" value="Auxin_biosynth/cation_transpt"/>
</dbReference>
<dbReference type="Gene3D" id="3.50.50.60">
    <property type="entry name" value="FAD/NAD(P)-binding domain"/>
    <property type="match status" value="2"/>
</dbReference>
<dbReference type="KEGG" id="mliy:RYJ27_03355"/>
<evidence type="ECO:0000313" key="2">
    <source>
        <dbReference type="EMBL" id="WOQ70260.1"/>
    </source>
</evidence>
<dbReference type="NCBIfam" id="TIGR04046">
    <property type="entry name" value="MSMEG_0569_nitr"/>
    <property type="match status" value="1"/>
</dbReference>
<dbReference type="GO" id="GO:0050660">
    <property type="term" value="F:flavin adenine dinucleotide binding"/>
    <property type="evidence" value="ECO:0007669"/>
    <property type="project" value="TreeGrafter"/>
</dbReference>
<dbReference type="InterPro" id="IPR024000">
    <property type="entry name" value="CHP04046_FMN-dependent"/>
</dbReference>
<proteinExistence type="predicted"/>
<reference evidence="2 3" key="1">
    <citation type="submission" date="2023-10" db="EMBL/GenBank/DDBJ databases">
        <title>Y20.</title>
        <authorList>
            <person name="Zhang G."/>
            <person name="Ding Y."/>
        </authorList>
    </citation>
    <scope>NUCLEOTIDE SEQUENCE [LARGE SCALE GENOMIC DNA]</scope>
    <source>
        <strain evidence="2 3">Y20</strain>
    </source>
</reference>
<accession>A0AAU0MJB7</accession>
<name>A0AAU0MJB7_9MICO</name>
<gene>
    <name evidence="2" type="ORF">RYJ27_03355</name>
</gene>